<accession>A0ACC3BW38</accession>
<name>A0ACC3BW38_PYRYE</name>
<organism evidence="1 2">
    <name type="scientific">Pyropia yezoensis</name>
    <name type="common">Susabi-nori</name>
    <name type="synonym">Porphyra yezoensis</name>
    <dbReference type="NCBI Taxonomy" id="2788"/>
    <lineage>
        <taxon>Eukaryota</taxon>
        <taxon>Rhodophyta</taxon>
        <taxon>Bangiophyceae</taxon>
        <taxon>Bangiales</taxon>
        <taxon>Bangiaceae</taxon>
        <taxon>Pyropia</taxon>
    </lineage>
</organism>
<dbReference type="Proteomes" id="UP000798662">
    <property type="component" value="Chromosome 1"/>
</dbReference>
<comment type="caution">
    <text evidence="1">The sequence shown here is derived from an EMBL/GenBank/DDBJ whole genome shotgun (WGS) entry which is preliminary data.</text>
</comment>
<dbReference type="EMBL" id="CM020618">
    <property type="protein sequence ID" value="KAK1862127.1"/>
    <property type="molecule type" value="Genomic_DNA"/>
</dbReference>
<evidence type="ECO:0000313" key="2">
    <source>
        <dbReference type="Proteomes" id="UP000798662"/>
    </source>
</evidence>
<protein>
    <submittedName>
        <fullName evidence="1">Uncharacterized protein</fullName>
    </submittedName>
</protein>
<sequence length="109" mass="12217">MSRQETDSPSAVCPETWVLSPATETEPAKLDLQGDAEWMKEAMSQTVDFKIVEEIQDGQGNTIKVAAPKSTKKLSRKQLKARERKRAAQRLCGEYYPGINGTDEDEWDA</sequence>
<proteinExistence type="predicted"/>
<reference evidence="1" key="1">
    <citation type="submission" date="2019-11" db="EMBL/GenBank/DDBJ databases">
        <title>Nori genome reveals adaptations in red seaweeds to the harsh intertidal environment.</title>
        <authorList>
            <person name="Wang D."/>
            <person name="Mao Y."/>
        </authorList>
    </citation>
    <scope>NUCLEOTIDE SEQUENCE</scope>
    <source>
        <tissue evidence="1">Gametophyte</tissue>
    </source>
</reference>
<gene>
    <name evidence="1" type="ORF">I4F81_004703</name>
</gene>
<evidence type="ECO:0000313" key="1">
    <source>
        <dbReference type="EMBL" id="KAK1862127.1"/>
    </source>
</evidence>
<keyword evidence="2" id="KW-1185">Reference proteome</keyword>